<comment type="caution">
    <text evidence="1">The sequence shown here is derived from an EMBL/GenBank/DDBJ whole genome shotgun (WGS) entry which is preliminary data.</text>
</comment>
<reference evidence="1" key="1">
    <citation type="journal article" date="2015" name="Nature">
        <title>Complex archaea that bridge the gap between prokaryotes and eukaryotes.</title>
        <authorList>
            <person name="Spang A."/>
            <person name="Saw J.H."/>
            <person name="Jorgensen S.L."/>
            <person name="Zaremba-Niedzwiedzka K."/>
            <person name="Martijn J."/>
            <person name="Lind A.E."/>
            <person name="van Eijk R."/>
            <person name="Schleper C."/>
            <person name="Guy L."/>
            <person name="Ettema T.J."/>
        </authorList>
    </citation>
    <scope>NUCLEOTIDE SEQUENCE</scope>
</reference>
<dbReference type="AlphaFoldDB" id="A0A0F9JN16"/>
<organism evidence="1">
    <name type="scientific">marine sediment metagenome</name>
    <dbReference type="NCBI Taxonomy" id="412755"/>
    <lineage>
        <taxon>unclassified sequences</taxon>
        <taxon>metagenomes</taxon>
        <taxon>ecological metagenomes</taxon>
    </lineage>
</organism>
<proteinExistence type="predicted"/>
<dbReference type="EMBL" id="LAZR01009677">
    <property type="protein sequence ID" value="KKM71224.1"/>
    <property type="molecule type" value="Genomic_DNA"/>
</dbReference>
<evidence type="ECO:0000313" key="1">
    <source>
        <dbReference type="EMBL" id="KKM71224.1"/>
    </source>
</evidence>
<sequence>MSKKELKWFRCPHCDFEIKCTFNWMKCPECGGKIKFKDIWKAIIGKERIQFGLNR</sequence>
<accession>A0A0F9JN16</accession>
<evidence type="ECO:0008006" key="2">
    <source>
        <dbReference type="Google" id="ProtNLM"/>
    </source>
</evidence>
<name>A0A0F9JN16_9ZZZZ</name>
<gene>
    <name evidence="1" type="ORF">LCGC14_1432770</name>
</gene>
<protein>
    <recommendedName>
        <fullName evidence="2">Rubredoxin-like domain-containing protein</fullName>
    </recommendedName>
</protein>